<dbReference type="EMBL" id="CAUYUJ010011035">
    <property type="protein sequence ID" value="CAK0830814.1"/>
    <property type="molecule type" value="Genomic_DNA"/>
</dbReference>
<gene>
    <name evidence="3" type="ORF">PCOR1329_LOCUS29339</name>
</gene>
<dbReference type="Gene3D" id="1.10.287.110">
    <property type="entry name" value="DnaJ domain"/>
    <property type="match status" value="1"/>
</dbReference>
<keyword evidence="4" id="KW-1185">Reference proteome</keyword>
<evidence type="ECO:0000313" key="3">
    <source>
        <dbReference type="EMBL" id="CAK0830814.1"/>
    </source>
</evidence>
<dbReference type="PROSITE" id="PS50076">
    <property type="entry name" value="DNAJ_2"/>
    <property type="match status" value="1"/>
</dbReference>
<accession>A0ABN9SFV4</accession>
<dbReference type="PRINTS" id="PR00625">
    <property type="entry name" value="JDOMAIN"/>
</dbReference>
<feature type="domain" description="J" evidence="2">
    <location>
        <begin position="140"/>
        <end position="205"/>
    </location>
</feature>
<name>A0ABN9SFV4_9DINO</name>
<dbReference type="SUPFAM" id="SSF46565">
    <property type="entry name" value="Chaperone J-domain"/>
    <property type="match status" value="1"/>
</dbReference>
<dbReference type="InterPro" id="IPR052423">
    <property type="entry name" value="EMIR"/>
</dbReference>
<feature type="non-terminal residue" evidence="3">
    <location>
        <position position="274"/>
    </location>
</feature>
<dbReference type="SMART" id="SM00271">
    <property type="entry name" value="DnaJ"/>
    <property type="match status" value="1"/>
</dbReference>
<feature type="region of interest" description="Disordered" evidence="1">
    <location>
        <begin position="249"/>
        <end position="274"/>
    </location>
</feature>
<dbReference type="InterPro" id="IPR001623">
    <property type="entry name" value="DnaJ_domain"/>
</dbReference>
<proteinExistence type="predicted"/>
<dbReference type="PANTHER" id="PTHR44094:SF8">
    <property type="entry name" value="DNAJ HEAT SHOCK N-TERMINAL DOMAIN-CONTAINING PROTEIN-RELATED"/>
    <property type="match status" value="1"/>
</dbReference>
<dbReference type="Pfam" id="PF00226">
    <property type="entry name" value="DnaJ"/>
    <property type="match status" value="1"/>
</dbReference>
<dbReference type="PROSITE" id="PS00636">
    <property type="entry name" value="DNAJ_1"/>
    <property type="match status" value="1"/>
</dbReference>
<reference evidence="3" key="1">
    <citation type="submission" date="2023-10" db="EMBL/GenBank/DDBJ databases">
        <authorList>
            <person name="Chen Y."/>
            <person name="Shah S."/>
            <person name="Dougan E. K."/>
            <person name="Thang M."/>
            <person name="Chan C."/>
        </authorList>
    </citation>
    <scope>NUCLEOTIDE SEQUENCE [LARGE SCALE GENOMIC DNA]</scope>
</reference>
<dbReference type="PANTHER" id="PTHR44094">
    <property type="entry name" value="DNAJ HEAT SHOCK N-TERMINAL DOMAIN-CONTAINING PROTEIN"/>
    <property type="match status" value="1"/>
</dbReference>
<dbReference type="InterPro" id="IPR036869">
    <property type="entry name" value="J_dom_sf"/>
</dbReference>
<evidence type="ECO:0000259" key="2">
    <source>
        <dbReference type="PROSITE" id="PS50076"/>
    </source>
</evidence>
<dbReference type="CDD" id="cd06257">
    <property type="entry name" value="DnaJ"/>
    <property type="match status" value="1"/>
</dbReference>
<sequence>MAQTRPKDALDGLGKGLKTAGTGLAAGVGSVVASTVSGYSGGGGALGLLKGLGTGIVGGAAIAVGGAAAGVAQITRGIVNTPDAMRGRREHRVWDQELGQWVDIDLCALEQQAADEGSDDEAGAAGACGSTASAKVKETEYYDLLNVPTGASASELKKAYYREARQCHPDKCPGDAEANAKFQKLADAYQVLSDPQLRRKYDSEGKEGMKEGSHSIDPAVFFSLLFGSERFDPWLGELQLAMQTDQLAKSMRQDAGEADWVNLPSGDDLTAESE</sequence>
<protein>
    <recommendedName>
        <fullName evidence="2">J domain-containing protein</fullName>
    </recommendedName>
</protein>
<dbReference type="InterPro" id="IPR018253">
    <property type="entry name" value="DnaJ_domain_CS"/>
</dbReference>
<organism evidence="3 4">
    <name type="scientific">Prorocentrum cordatum</name>
    <dbReference type="NCBI Taxonomy" id="2364126"/>
    <lineage>
        <taxon>Eukaryota</taxon>
        <taxon>Sar</taxon>
        <taxon>Alveolata</taxon>
        <taxon>Dinophyceae</taxon>
        <taxon>Prorocentrales</taxon>
        <taxon>Prorocentraceae</taxon>
        <taxon>Prorocentrum</taxon>
    </lineage>
</organism>
<evidence type="ECO:0000256" key="1">
    <source>
        <dbReference type="SAM" id="MobiDB-lite"/>
    </source>
</evidence>
<evidence type="ECO:0000313" key="4">
    <source>
        <dbReference type="Proteomes" id="UP001189429"/>
    </source>
</evidence>
<dbReference type="Proteomes" id="UP001189429">
    <property type="component" value="Unassembled WGS sequence"/>
</dbReference>
<comment type="caution">
    <text evidence="3">The sequence shown here is derived from an EMBL/GenBank/DDBJ whole genome shotgun (WGS) entry which is preliminary data.</text>
</comment>